<dbReference type="Proteomes" id="UP000183832">
    <property type="component" value="Unassembled WGS sequence"/>
</dbReference>
<organism evidence="1 2">
    <name type="scientific">Clunio marinus</name>
    <dbReference type="NCBI Taxonomy" id="568069"/>
    <lineage>
        <taxon>Eukaryota</taxon>
        <taxon>Metazoa</taxon>
        <taxon>Ecdysozoa</taxon>
        <taxon>Arthropoda</taxon>
        <taxon>Hexapoda</taxon>
        <taxon>Insecta</taxon>
        <taxon>Pterygota</taxon>
        <taxon>Neoptera</taxon>
        <taxon>Endopterygota</taxon>
        <taxon>Diptera</taxon>
        <taxon>Nematocera</taxon>
        <taxon>Chironomoidea</taxon>
        <taxon>Chironomidae</taxon>
        <taxon>Clunio</taxon>
    </lineage>
</organism>
<gene>
    <name evidence="1" type="ORF">CLUMA_CG006940</name>
</gene>
<reference evidence="1 2" key="1">
    <citation type="submission" date="2015-04" db="EMBL/GenBank/DDBJ databases">
        <authorList>
            <person name="Syromyatnikov M.Y."/>
            <person name="Popov V.N."/>
        </authorList>
    </citation>
    <scope>NUCLEOTIDE SEQUENCE [LARGE SCALE GENOMIC DNA]</scope>
</reference>
<proteinExistence type="predicted"/>
<accession>A0A1J1I1D4</accession>
<sequence>MITKPWCRGIRSLKLLMFNNISRTKPKSCATLTNCFEKPLTCIDENIKHLNEGRNFWDVKQFTNLPAV</sequence>
<dbReference type="EMBL" id="CVRI01000037">
    <property type="protein sequence ID" value="CRK93404.1"/>
    <property type="molecule type" value="Genomic_DNA"/>
</dbReference>
<dbReference type="AlphaFoldDB" id="A0A1J1I1D4"/>
<name>A0A1J1I1D4_9DIPT</name>
<protein>
    <submittedName>
        <fullName evidence="1">CLUMA_CG006940, isoform A</fullName>
    </submittedName>
</protein>
<keyword evidence="2" id="KW-1185">Reference proteome</keyword>
<evidence type="ECO:0000313" key="2">
    <source>
        <dbReference type="Proteomes" id="UP000183832"/>
    </source>
</evidence>
<evidence type="ECO:0000313" key="1">
    <source>
        <dbReference type="EMBL" id="CRK93404.1"/>
    </source>
</evidence>